<evidence type="ECO:0000259" key="3">
    <source>
        <dbReference type="PROSITE" id="PS50943"/>
    </source>
</evidence>
<dbReference type="PANTHER" id="PTHR46558:SF15">
    <property type="entry name" value="HELIX-TURN-HELIX DOMAIN PROTEIN"/>
    <property type="match status" value="1"/>
</dbReference>
<evidence type="ECO:0000256" key="1">
    <source>
        <dbReference type="ARBA" id="ARBA00023125"/>
    </source>
</evidence>
<keyword evidence="2" id="KW-0472">Membrane</keyword>
<comment type="caution">
    <text evidence="4">The sequence shown here is derived from an EMBL/GenBank/DDBJ whole genome shotgun (WGS) entry which is preliminary data.</text>
</comment>
<gene>
    <name evidence="4" type="ORF">SD77_3494</name>
</gene>
<sequence>MNLGEQLQSLREGKNMSREELAQEMNVSRQAVYKWENNKGYPDIENLIKLSEFYNITLDELIKRDQQFQKKISIDEKEKKFEEFSDPGFYIGILLVFIGLFTELGSFSVGLTILGFFTIVFYDDFKKLFLDLKKDFMKRS</sequence>
<name>A0ABR5ANN6_BACBA</name>
<evidence type="ECO:0000313" key="5">
    <source>
        <dbReference type="Proteomes" id="UP000031982"/>
    </source>
</evidence>
<evidence type="ECO:0000313" key="4">
    <source>
        <dbReference type="EMBL" id="KIL72494.1"/>
    </source>
</evidence>
<dbReference type="Gene3D" id="1.10.260.40">
    <property type="entry name" value="lambda repressor-like DNA-binding domains"/>
    <property type="match status" value="1"/>
</dbReference>
<accession>A0ABR5ANN6</accession>
<feature type="transmembrane region" description="Helical" evidence="2">
    <location>
        <begin position="89"/>
        <end position="122"/>
    </location>
</feature>
<keyword evidence="5" id="KW-1185">Reference proteome</keyword>
<dbReference type="SUPFAM" id="SSF47413">
    <property type="entry name" value="lambda repressor-like DNA-binding domains"/>
    <property type="match status" value="1"/>
</dbReference>
<dbReference type="InterPro" id="IPR001387">
    <property type="entry name" value="Cro/C1-type_HTH"/>
</dbReference>
<evidence type="ECO:0000256" key="2">
    <source>
        <dbReference type="SAM" id="Phobius"/>
    </source>
</evidence>
<keyword evidence="1" id="KW-0238">DNA-binding</keyword>
<organism evidence="4 5">
    <name type="scientific">Bacillus badius</name>
    <dbReference type="NCBI Taxonomy" id="1455"/>
    <lineage>
        <taxon>Bacteria</taxon>
        <taxon>Bacillati</taxon>
        <taxon>Bacillota</taxon>
        <taxon>Bacilli</taxon>
        <taxon>Bacillales</taxon>
        <taxon>Bacillaceae</taxon>
        <taxon>Pseudobacillus</taxon>
    </lineage>
</organism>
<protein>
    <submittedName>
        <fullName evidence="4">Transcriptional regulator, XRE family</fullName>
    </submittedName>
</protein>
<dbReference type="PANTHER" id="PTHR46558">
    <property type="entry name" value="TRACRIPTIONAL REGULATORY PROTEIN-RELATED-RELATED"/>
    <property type="match status" value="1"/>
</dbReference>
<reference evidence="4 5" key="1">
    <citation type="submission" date="2015-01" db="EMBL/GenBank/DDBJ databases">
        <title>Genome Assembly of Bacillus badius MTCC 1458.</title>
        <authorList>
            <person name="Verma A."/>
            <person name="Khatri I."/>
            <person name="Mual P."/>
            <person name="Subramanian S."/>
            <person name="Krishnamurthi S."/>
        </authorList>
    </citation>
    <scope>NUCLEOTIDE SEQUENCE [LARGE SCALE GENOMIC DNA]</scope>
    <source>
        <strain evidence="4 5">MTCC 1458</strain>
    </source>
</reference>
<dbReference type="SMART" id="SM00530">
    <property type="entry name" value="HTH_XRE"/>
    <property type="match status" value="1"/>
</dbReference>
<dbReference type="Proteomes" id="UP000031982">
    <property type="component" value="Unassembled WGS sequence"/>
</dbReference>
<dbReference type="Pfam" id="PF01381">
    <property type="entry name" value="HTH_3"/>
    <property type="match status" value="1"/>
</dbReference>
<proteinExistence type="predicted"/>
<dbReference type="RefSeq" id="WP_041114651.1">
    <property type="nucleotide sequence ID" value="NZ_BSSZ01000023.1"/>
</dbReference>
<dbReference type="PROSITE" id="PS50943">
    <property type="entry name" value="HTH_CROC1"/>
    <property type="match status" value="1"/>
</dbReference>
<dbReference type="CDD" id="cd00093">
    <property type="entry name" value="HTH_XRE"/>
    <property type="match status" value="1"/>
</dbReference>
<keyword evidence="2" id="KW-0812">Transmembrane</keyword>
<dbReference type="InterPro" id="IPR010982">
    <property type="entry name" value="Lambda_DNA-bd_dom_sf"/>
</dbReference>
<keyword evidence="2" id="KW-1133">Transmembrane helix</keyword>
<dbReference type="EMBL" id="JXLP01000034">
    <property type="protein sequence ID" value="KIL72494.1"/>
    <property type="molecule type" value="Genomic_DNA"/>
</dbReference>
<feature type="domain" description="HTH cro/C1-type" evidence="3">
    <location>
        <begin position="7"/>
        <end position="61"/>
    </location>
</feature>